<dbReference type="VEuPathDB" id="PlasmoDB:PCHAS_1222850"/>
<reference evidence="2" key="2">
    <citation type="submission" date="2014-05" db="EMBL/GenBank/DDBJ databases">
        <authorList>
            <person name="Aslett M.A."/>
            <person name="De Silva N."/>
        </authorList>
    </citation>
    <scope>NUCLEOTIDE SEQUENCE</scope>
    <source>
        <strain evidence="2">AS</strain>
    </source>
</reference>
<name>A0A077TRI3_PLACU</name>
<evidence type="ECO:0000313" key="2">
    <source>
        <dbReference type="EMBL" id="VTZ69700.1"/>
    </source>
</evidence>
<dbReference type="Proteomes" id="UP000195489">
    <property type="component" value="Chromosome 12"/>
</dbReference>
<dbReference type="RefSeq" id="XP_016654259.1">
    <property type="nucleotide sequence ID" value="XM_016798900.1"/>
</dbReference>
<protein>
    <submittedName>
        <fullName evidence="2">Protein MPODD, putative</fullName>
    </submittedName>
</protein>
<gene>
    <name evidence="2" type="ORF">PCHAS_1222850</name>
    <name evidence="1" type="ORF">PCHCB_000330200</name>
</gene>
<dbReference type="OrthoDB" id="375681at2759"/>
<dbReference type="AlphaFoldDB" id="A0A077TRI3"/>
<sequence>MFKLPFYSFNKNSLLVQCCKGAFTYYIPQNLVVISIFFYYQYKKNQLVSGKRVQIQNCDESINNFLKEKKLNKNDIEIQKKRNIYTVSLI</sequence>
<proteinExistence type="predicted"/>
<dbReference type="InterPro" id="IPR056348">
    <property type="entry name" value="Microp_apicomplexa_9"/>
</dbReference>
<evidence type="ECO:0000313" key="4">
    <source>
        <dbReference type="Proteomes" id="UP000195489"/>
    </source>
</evidence>
<dbReference type="Pfam" id="PF23513">
    <property type="entry name" value="Microp_apicomplexa_9"/>
    <property type="match status" value="1"/>
</dbReference>
<evidence type="ECO:0000313" key="1">
    <source>
        <dbReference type="EMBL" id="SCN62106.1"/>
    </source>
</evidence>
<reference evidence="2 3" key="1">
    <citation type="journal article" date="2014" name="BMC Biol.">
        <title>A comprehensive evaluation of rodent malaria parasite genomes and gene expression.</title>
        <authorList>
            <person name="Otto T.D."/>
            <person name="Bohme U."/>
            <person name="Jackson A.P."/>
            <person name="Hunt M."/>
            <person name="Franke-Fayard B."/>
            <person name="Hoeijmakers W.A."/>
            <person name="Religa A.A."/>
            <person name="Robertson L."/>
            <person name="Sanders M."/>
            <person name="Ogun S.A."/>
            <person name="Cunningham D."/>
            <person name="Erhart A."/>
            <person name="Billker O."/>
            <person name="Khan S.M."/>
            <person name="Stunnenberg H.G."/>
            <person name="Langhorne J."/>
            <person name="Holder A.A."/>
            <person name="Waters A.P."/>
            <person name="Newbold C.I."/>
            <person name="Pain A."/>
            <person name="Berriman M."/>
            <person name="Janse C.J."/>
        </authorList>
    </citation>
    <scope>NUCLEOTIDE SEQUENCE [LARGE SCALE GENOMIC DNA]</scope>
    <source>
        <strain evidence="2 3">AS</strain>
    </source>
</reference>
<dbReference type="GeneID" id="27794968"/>
<evidence type="ECO:0000313" key="3">
    <source>
        <dbReference type="Proteomes" id="UP000071118"/>
    </source>
</evidence>
<dbReference type="KEGG" id="pcb:PCHAS_1222850"/>
<dbReference type="Proteomes" id="UP000071118">
    <property type="component" value="Chromosome 12"/>
</dbReference>
<reference evidence="2" key="3">
    <citation type="submission" date="2019-05" db="EMBL/GenBank/DDBJ databases">
        <authorList>
            <consortium name="Pathogen Informatics"/>
        </authorList>
    </citation>
    <scope>NUCLEOTIDE SEQUENCE</scope>
    <source>
        <strain evidence="2">AS</strain>
        <strain evidence="1 4">CB</strain>
    </source>
</reference>
<dbReference type="EMBL" id="LT608164">
    <property type="protein sequence ID" value="SCN62106.1"/>
    <property type="molecule type" value="Genomic_DNA"/>
</dbReference>
<dbReference type="EMBL" id="LK022889">
    <property type="protein sequence ID" value="VTZ69700.1"/>
    <property type="molecule type" value="Genomic_DNA"/>
</dbReference>
<organism evidence="2 3">
    <name type="scientific">Plasmodium chabaudi chabaudi</name>
    <dbReference type="NCBI Taxonomy" id="31271"/>
    <lineage>
        <taxon>Eukaryota</taxon>
        <taxon>Sar</taxon>
        <taxon>Alveolata</taxon>
        <taxon>Apicomplexa</taxon>
        <taxon>Aconoidasida</taxon>
        <taxon>Haemosporida</taxon>
        <taxon>Plasmodiidae</taxon>
        <taxon>Plasmodium</taxon>
        <taxon>Plasmodium (Vinckeia)</taxon>
    </lineage>
</organism>
<accession>A0A077TRI3</accession>
<keyword evidence="3" id="KW-1185">Reference proteome</keyword>